<dbReference type="Pfam" id="PF25975">
    <property type="entry name" value="CzcB_C"/>
    <property type="match status" value="1"/>
</dbReference>
<dbReference type="Gene3D" id="2.40.30.170">
    <property type="match status" value="1"/>
</dbReference>
<proteinExistence type="inferred from homology"/>
<reference evidence="6" key="1">
    <citation type="submission" date="2021-03" db="EMBL/GenBank/DDBJ databases">
        <authorList>
            <person name="Wang G."/>
        </authorList>
    </citation>
    <scope>NUCLEOTIDE SEQUENCE</scope>
    <source>
        <strain evidence="6">KCTC 12899</strain>
    </source>
</reference>
<keyword evidence="2" id="KW-0813">Transport</keyword>
<accession>A0A8J7QE15</accession>
<comment type="similarity">
    <text evidence="1">Belongs to the membrane fusion protein (MFP) (TC 8.A.1) family.</text>
</comment>
<dbReference type="Pfam" id="PF25954">
    <property type="entry name" value="Beta-barrel_RND_2"/>
    <property type="match status" value="1"/>
</dbReference>
<sequence length="547" mass="59235">MDKLFLSMSLALFLVGCSHVPHGHHAGADHQGHDDQGHAHDDHGHGHDTVVRQVTLYNEQHEFFVEHPPLVAGQAAEFTIHLTRLADWQPEQAPVVGIRLSRGEGAAVAVQAARGGQAGIYTAEATPASAGAWSVTYSLAGDPPSRVTQNKVTVYADQHAADHADEGAENQPALNLFSPLNQMLQAPAEEGEEIVYLKQQQWLAPFRSEPLNQRVFREAVEAPAQIEARSGGEAMIHAPLGGRLLAGNTTWPEFGRRVQQGRPLALLQPRFQEAEDPAALELALQQARLDHDFAVKDLARIKRLHREGVAAVETLQRAELTEADHRAEKQAAQQRQTQFARLQAGNDAGIARGIALTAPISGTIVAAHAVQGALVTEDEVLWHLVDLERVWLTVQVSESEIHRVPEQAVAWFVPPGGDQAVAGRLVVVGGSVDPRRRTVPVIFEVPNAEGLLKIGMHVKAWIGTGNTTRGWAVPHAALMEEAGQTVVYAQINGETFSRRVVQVGQRDGTHAHIRSGLAGVKRIVTQGTYQLHLAGNTTAVPDHGHVH</sequence>
<gene>
    <name evidence="6" type="ORF">J3U88_28510</name>
</gene>
<dbReference type="Gene3D" id="2.40.50.100">
    <property type="match status" value="1"/>
</dbReference>
<dbReference type="EMBL" id="JAFREP010000037">
    <property type="protein sequence ID" value="MBO1322449.1"/>
    <property type="molecule type" value="Genomic_DNA"/>
</dbReference>
<dbReference type="PANTHER" id="PTHR30097">
    <property type="entry name" value="CATION EFFLUX SYSTEM PROTEIN CUSB"/>
    <property type="match status" value="1"/>
</dbReference>
<dbReference type="GO" id="GO:0030288">
    <property type="term" value="C:outer membrane-bounded periplasmic space"/>
    <property type="evidence" value="ECO:0007669"/>
    <property type="project" value="TreeGrafter"/>
</dbReference>
<dbReference type="Gene3D" id="1.10.287.470">
    <property type="entry name" value="Helix hairpin bin"/>
    <property type="match status" value="1"/>
</dbReference>
<dbReference type="Proteomes" id="UP000664417">
    <property type="component" value="Unassembled WGS sequence"/>
</dbReference>
<feature type="domain" description="CzcB-like C-terminal circularly permuted SH3-like" evidence="5">
    <location>
        <begin position="472"/>
        <end position="531"/>
    </location>
</feature>
<protein>
    <submittedName>
        <fullName evidence="6">Efflux RND transporter periplasmic adaptor subunit</fullName>
    </submittedName>
</protein>
<organism evidence="6 7">
    <name type="scientific">Acanthopleuribacter pedis</name>
    <dbReference type="NCBI Taxonomy" id="442870"/>
    <lineage>
        <taxon>Bacteria</taxon>
        <taxon>Pseudomonadati</taxon>
        <taxon>Acidobacteriota</taxon>
        <taxon>Holophagae</taxon>
        <taxon>Acanthopleuribacterales</taxon>
        <taxon>Acanthopleuribacteraceae</taxon>
        <taxon>Acanthopleuribacter</taxon>
    </lineage>
</organism>
<evidence type="ECO:0000313" key="6">
    <source>
        <dbReference type="EMBL" id="MBO1322449.1"/>
    </source>
</evidence>
<evidence type="ECO:0000256" key="3">
    <source>
        <dbReference type="SAM" id="MobiDB-lite"/>
    </source>
</evidence>
<dbReference type="PROSITE" id="PS51257">
    <property type="entry name" value="PROKAR_LIPOPROTEIN"/>
    <property type="match status" value="1"/>
</dbReference>
<dbReference type="GO" id="GO:0015679">
    <property type="term" value="P:plasma membrane copper ion transport"/>
    <property type="evidence" value="ECO:0007669"/>
    <property type="project" value="TreeGrafter"/>
</dbReference>
<dbReference type="InterPro" id="IPR058649">
    <property type="entry name" value="CzcB_C"/>
</dbReference>
<dbReference type="GO" id="GO:0022857">
    <property type="term" value="F:transmembrane transporter activity"/>
    <property type="evidence" value="ECO:0007669"/>
    <property type="project" value="InterPro"/>
</dbReference>
<dbReference type="GO" id="GO:0016020">
    <property type="term" value="C:membrane"/>
    <property type="evidence" value="ECO:0007669"/>
    <property type="project" value="InterPro"/>
</dbReference>
<dbReference type="InterPro" id="IPR006143">
    <property type="entry name" value="RND_pump_MFP"/>
</dbReference>
<feature type="compositionally biased region" description="Basic and acidic residues" evidence="3">
    <location>
        <begin position="26"/>
        <end position="46"/>
    </location>
</feature>
<dbReference type="InterPro" id="IPR058792">
    <property type="entry name" value="Beta-barrel_RND_2"/>
</dbReference>
<evidence type="ECO:0000256" key="1">
    <source>
        <dbReference type="ARBA" id="ARBA00009477"/>
    </source>
</evidence>
<comment type="caution">
    <text evidence="6">The sequence shown here is derived from an EMBL/GenBank/DDBJ whole genome shotgun (WGS) entry which is preliminary data.</text>
</comment>
<feature type="domain" description="CusB-like beta-barrel" evidence="4">
    <location>
        <begin position="389"/>
        <end position="460"/>
    </location>
</feature>
<name>A0A8J7QE15_9BACT</name>
<dbReference type="SUPFAM" id="SSF111369">
    <property type="entry name" value="HlyD-like secretion proteins"/>
    <property type="match status" value="1"/>
</dbReference>
<feature type="region of interest" description="Disordered" evidence="3">
    <location>
        <begin position="25"/>
        <end position="46"/>
    </location>
</feature>
<dbReference type="GO" id="GO:0060003">
    <property type="term" value="P:copper ion export"/>
    <property type="evidence" value="ECO:0007669"/>
    <property type="project" value="TreeGrafter"/>
</dbReference>
<dbReference type="PANTHER" id="PTHR30097:SF15">
    <property type="entry name" value="CATION EFFLUX SYSTEM PROTEIN CUSB"/>
    <property type="match status" value="1"/>
</dbReference>
<dbReference type="GO" id="GO:0046914">
    <property type="term" value="F:transition metal ion binding"/>
    <property type="evidence" value="ECO:0007669"/>
    <property type="project" value="TreeGrafter"/>
</dbReference>
<dbReference type="AlphaFoldDB" id="A0A8J7QE15"/>
<evidence type="ECO:0000259" key="4">
    <source>
        <dbReference type="Pfam" id="PF25954"/>
    </source>
</evidence>
<keyword evidence="7" id="KW-1185">Reference proteome</keyword>
<dbReference type="NCBIfam" id="TIGR01730">
    <property type="entry name" value="RND_mfp"/>
    <property type="match status" value="1"/>
</dbReference>
<dbReference type="InterPro" id="IPR051909">
    <property type="entry name" value="MFP_Cation_Efflux"/>
</dbReference>
<evidence type="ECO:0000256" key="2">
    <source>
        <dbReference type="ARBA" id="ARBA00022448"/>
    </source>
</evidence>
<evidence type="ECO:0000313" key="7">
    <source>
        <dbReference type="Proteomes" id="UP000664417"/>
    </source>
</evidence>
<dbReference type="RefSeq" id="WP_207862422.1">
    <property type="nucleotide sequence ID" value="NZ_JAFREP010000037.1"/>
</dbReference>
<dbReference type="Gene3D" id="2.40.420.20">
    <property type="match status" value="1"/>
</dbReference>
<evidence type="ECO:0000259" key="5">
    <source>
        <dbReference type="Pfam" id="PF25975"/>
    </source>
</evidence>